<dbReference type="EMBL" id="KV417571">
    <property type="protein sequence ID" value="KZP18614.1"/>
    <property type="molecule type" value="Genomic_DNA"/>
</dbReference>
<evidence type="ECO:0000313" key="2">
    <source>
        <dbReference type="EMBL" id="KZP18614.1"/>
    </source>
</evidence>
<organism evidence="2 3">
    <name type="scientific">Athelia psychrophila</name>
    <dbReference type="NCBI Taxonomy" id="1759441"/>
    <lineage>
        <taxon>Eukaryota</taxon>
        <taxon>Fungi</taxon>
        <taxon>Dikarya</taxon>
        <taxon>Basidiomycota</taxon>
        <taxon>Agaricomycotina</taxon>
        <taxon>Agaricomycetes</taxon>
        <taxon>Agaricomycetidae</taxon>
        <taxon>Atheliales</taxon>
        <taxon>Atheliaceae</taxon>
        <taxon>Athelia</taxon>
    </lineage>
</organism>
<dbReference type="AlphaFoldDB" id="A0A166H9A9"/>
<gene>
    <name evidence="2" type="ORF">FIBSPDRAFT_590484</name>
</gene>
<evidence type="ECO:0000313" key="3">
    <source>
        <dbReference type="Proteomes" id="UP000076532"/>
    </source>
</evidence>
<accession>A0A166H9A9</accession>
<protein>
    <submittedName>
        <fullName evidence="2">Uncharacterized protein</fullName>
    </submittedName>
</protein>
<dbReference type="Proteomes" id="UP000076532">
    <property type="component" value="Unassembled WGS sequence"/>
</dbReference>
<evidence type="ECO:0000256" key="1">
    <source>
        <dbReference type="SAM" id="MobiDB-lite"/>
    </source>
</evidence>
<proteinExistence type="predicted"/>
<sequence>MHISGSPRSPRIAADILMSHGLVASSSLPLTWCLQVRGSLRHTSSSSVLYSTSASYPTHYTVTAMHFSTAVILGCFLATSSAALPLHDIAEVDARQNIGSGDTGTGTAAGPILGRQITVTGTGTGPIVGRQITITGTGTGPILGRQIVVTGDTGDTIDSRQNIGSGDTGAGTAAGPIVRRQIVVTGDAGDTIDSRQNIGSGNTGNTPVLNRLD</sequence>
<feature type="compositionally biased region" description="Polar residues" evidence="1">
    <location>
        <begin position="194"/>
        <end position="213"/>
    </location>
</feature>
<feature type="region of interest" description="Disordered" evidence="1">
    <location>
        <begin position="190"/>
        <end position="213"/>
    </location>
</feature>
<keyword evidence="3" id="KW-1185">Reference proteome</keyword>
<reference evidence="2 3" key="1">
    <citation type="journal article" date="2016" name="Mol. Biol. Evol.">
        <title>Comparative Genomics of Early-Diverging Mushroom-Forming Fungi Provides Insights into the Origins of Lignocellulose Decay Capabilities.</title>
        <authorList>
            <person name="Nagy L.G."/>
            <person name="Riley R."/>
            <person name="Tritt A."/>
            <person name="Adam C."/>
            <person name="Daum C."/>
            <person name="Floudas D."/>
            <person name="Sun H."/>
            <person name="Yadav J.S."/>
            <person name="Pangilinan J."/>
            <person name="Larsson K.H."/>
            <person name="Matsuura K."/>
            <person name="Barry K."/>
            <person name="Labutti K."/>
            <person name="Kuo R."/>
            <person name="Ohm R.A."/>
            <person name="Bhattacharya S.S."/>
            <person name="Shirouzu T."/>
            <person name="Yoshinaga Y."/>
            <person name="Martin F.M."/>
            <person name="Grigoriev I.V."/>
            <person name="Hibbett D.S."/>
        </authorList>
    </citation>
    <scope>NUCLEOTIDE SEQUENCE [LARGE SCALE GENOMIC DNA]</scope>
    <source>
        <strain evidence="2 3">CBS 109695</strain>
    </source>
</reference>
<name>A0A166H9A9_9AGAM</name>